<dbReference type="AlphaFoldDB" id="A0A2P4XVT1"/>
<accession>A0A2P4XVT1</accession>
<feature type="compositionally biased region" description="Acidic residues" evidence="1">
    <location>
        <begin position="97"/>
        <end position="107"/>
    </location>
</feature>
<protein>
    <submittedName>
        <fullName evidence="2">Uncharacterized protein</fullName>
    </submittedName>
</protein>
<reference evidence="2 3" key="1">
    <citation type="journal article" date="2017" name="Genome Biol. Evol.">
        <title>Phytophthora megakarya and P. palmivora, closely related causal agents of cacao black pod rot, underwent increases in genome sizes and gene numbers by different mechanisms.</title>
        <authorList>
            <person name="Ali S.S."/>
            <person name="Shao J."/>
            <person name="Lary D.J."/>
            <person name="Kronmiller B."/>
            <person name="Shen D."/>
            <person name="Strem M.D."/>
            <person name="Amoako-Attah I."/>
            <person name="Akrofi A.Y."/>
            <person name="Begoude B.A."/>
            <person name="Ten Hoopen G.M."/>
            <person name="Coulibaly K."/>
            <person name="Kebe B.I."/>
            <person name="Melnick R.L."/>
            <person name="Guiltinan M.J."/>
            <person name="Tyler B.M."/>
            <person name="Meinhardt L.W."/>
            <person name="Bailey B.A."/>
        </authorList>
    </citation>
    <scope>NUCLEOTIDE SEQUENCE [LARGE SCALE GENOMIC DNA]</scope>
    <source>
        <strain evidence="3">sbr112.9</strain>
    </source>
</reference>
<gene>
    <name evidence="2" type="ORF">PHPALM_14035</name>
</gene>
<feature type="region of interest" description="Disordered" evidence="1">
    <location>
        <begin position="49"/>
        <end position="138"/>
    </location>
</feature>
<evidence type="ECO:0000256" key="1">
    <source>
        <dbReference type="SAM" id="MobiDB-lite"/>
    </source>
</evidence>
<dbReference type="Proteomes" id="UP000237271">
    <property type="component" value="Unassembled WGS sequence"/>
</dbReference>
<sequence length="162" mass="18256">MKQRDHIPEEEIRIAMQPGVLGMLTVVDPEKVAVKGNNWVKCEIRRRGREEGVQYSQLKRGTKKNAKTSKYGRNKKDHDKNQYNIPLPIDLDTIEGLSDDDSEDEVNGEYSSNESSDKNTSAGSSNKDSDASENAIFPDDFIPDLSYDYINKQDNTTQVATL</sequence>
<feature type="compositionally biased region" description="Basic residues" evidence="1">
    <location>
        <begin position="60"/>
        <end position="73"/>
    </location>
</feature>
<name>A0A2P4XVT1_9STRA</name>
<organism evidence="2 3">
    <name type="scientific">Phytophthora palmivora</name>
    <dbReference type="NCBI Taxonomy" id="4796"/>
    <lineage>
        <taxon>Eukaryota</taxon>
        <taxon>Sar</taxon>
        <taxon>Stramenopiles</taxon>
        <taxon>Oomycota</taxon>
        <taxon>Peronosporomycetes</taxon>
        <taxon>Peronosporales</taxon>
        <taxon>Peronosporaceae</taxon>
        <taxon>Phytophthora</taxon>
    </lineage>
</organism>
<dbReference type="EMBL" id="NCKW01007832">
    <property type="protein sequence ID" value="POM69667.1"/>
    <property type="molecule type" value="Genomic_DNA"/>
</dbReference>
<evidence type="ECO:0000313" key="3">
    <source>
        <dbReference type="Proteomes" id="UP000237271"/>
    </source>
</evidence>
<evidence type="ECO:0000313" key="2">
    <source>
        <dbReference type="EMBL" id="POM69667.1"/>
    </source>
</evidence>
<comment type="caution">
    <text evidence="2">The sequence shown here is derived from an EMBL/GenBank/DDBJ whole genome shotgun (WGS) entry which is preliminary data.</text>
</comment>
<feature type="compositionally biased region" description="Polar residues" evidence="1">
    <location>
        <begin position="109"/>
        <end position="126"/>
    </location>
</feature>
<proteinExistence type="predicted"/>
<keyword evidence="3" id="KW-1185">Reference proteome</keyword>